<protein>
    <submittedName>
        <fullName evidence="1">Uncharacterized protein</fullName>
    </submittedName>
</protein>
<gene>
    <name evidence="1" type="ORF">QQZ08_008744</name>
</gene>
<evidence type="ECO:0000313" key="1">
    <source>
        <dbReference type="EMBL" id="KAK7424138.1"/>
    </source>
</evidence>
<sequence length="165" mass="17825">MPSNPGMFRTTTTGVLVQDDVGNEFMAVAAQGFPGACGTNVTPAHLTSGRKVGELTYEVSHTDVGMVKLEPHERFANVTFKSDDITEPVRLKQLLRAEMLKSGDSVVLDSPDTGRINGTFQAQGYQRAPTVDANETEQQWVSTAWYYMGKGFGTNLDVGMCGSAI</sequence>
<reference evidence="1 2" key="1">
    <citation type="journal article" date="2025" name="Microbiol. Resour. Announc.">
        <title>Draft genome sequences for Neonectria magnoliae and Neonectria punicea, canker pathogens of Liriodendron tulipifera and Acer saccharum in West Virginia.</title>
        <authorList>
            <person name="Petronek H.M."/>
            <person name="Kasson M.T."/>
            <person name="Metheny A.M."/>
            <person name="Stauder C.M."/>
            <person name="Lovett B."/>
            <person name="Lynch S.C."/>
            <person name="Garnas J.R."/>
            <person name="Kasson L.R."/>
            <person name="Stajich J.E."/>
        </authorList>
    </citation>
    <scope>NUCLEOTIDE SEQUENCE [LARGE SCALE GENOMIC DNA]</scope>
    <source>
        <strain evidence="1 2">NRRL 64651</strain>
    </source>
</reference>
<dbReference type="Proteomes" id="UP001498421">
    <property type="component" value="Unassembled WGS sequence"/>
</dbReference>
<organism evidence="1 2">
    <name type="scientific">Neonectria magnoliae</name>
    <dbReference type="NCBI Taxonomy" id="2732573"/>
    <lineage>
        <taxon>Eukaryota</taxon>
        <taxon>Fungi</taxon>
        <taxon>Dikarya</taxon>
        <taxon>Ascomycota</taxon>
        <taxon>Pezizomycotina</taxon>
        <taxon>Sordariomycetes</taxon>
        <taxon>Hypocreomycetidae</taxon>
        <taxon>Hypocreales</taxon>
        <taxon>Nectriaceae</taxon>
        <taxon>Neonectria</taxon>
    </lineage>
</organism>
<accession>A0ABR1HSE4</accession>
<dbReference type="EMBL" id="JAZAVK010000093">
    <property type="protein sequence ID" value="KAK7424138.1"/>
    <property type="molecule type" value="Genomic_DNA"/>
</dbReference>
<name>A0ABR1HSE4_9HYPO</name>
<evidence type="ECO:0000313" key="2">
    <source>
        <dbReference type="Proteomes" id="UP001498421"/>
    </source>
</evidence>
<proteinExistence type="predicted"/>
<comment type="caution">
    <text evidence="1">The sequence shown here is derived from an EMBL/GenBank/DDBJ whole genome shotgun (WGS) entry which is preliminary data.</text>
</comment>
<keyword evidence="2" id="KW-1185">Reference proteome</keyword>